<dbReference type="GO" id="GO:0000978">
    <property type="term" value="F:RNA polymerase II cis-regulatory region sequence-specific DNA binding"/>
    <property type="evidence" value="ECO:0007669"/>
    <property type="project" value="TreeGrafter"/>
</dbReference>
<feature type="compositionally biased region" description="Polar residues" evidence="5">
    <location>
        <begin position="187"/>
        <end position="196"/>
    </location>
</feature>
<evidence type="ECO:0000256" key="3">
    <source>
        <dbReference type="ARBA" id="ARBA00023242"/>
    </source>
</evidence>
<dbReference type="CDD" id="cd22028">
    <property type="entry name" value="HMG-box_SoxA_SoxB_SoxG"/>
    <property type="match status" value="1"/>
</dbReference>
<dbReference type="GO" id="GO:0007420">
    <property type="term" value="P:brain development"/>
    <property type="evidence" value="ECO:0007669"/>
    <property type="project" value="TreeGrafter"/>
</dbReference>
<dbReference type="SMART" id="SM00398">
    <property type="entry name" value="HMG"/>
    <property type="match status" value="1"/>
</dbReference>
<name>A0A6H5GA46_9HEMI</name>
<dbReference type="SUPFAM" id="SSF47095">
    <property type="entry name" value="HMG-box"/>
    <property type="match status" value="1"/>
</dbReference>
<feature type="compositionally biased region" description="Pro residues" evidence="5">
    <location>
        <begin position="203"/>
        <end position="219"/>
    </location>
</feature>
<feature type="region of interest" description="Disordered" evidence="5">
    <location>
        <begin position="166"/>
        <end position="265"/>
    </location>
</feature>
<gene>
    <name evidence="7" type="ORF">NTEN_LOCUS5509</name>
</gene>
<dbReference type="PANTHER" id="PTHR10270">
    <property type="entry name" value="SOX TRANSCRIPTION FACTOR"/>
    <property type="match status" value="1"/>
</dbReference>
<dbReference type="AlphaFoldDB" id="A0A6H5GA46"/>
<dbReference type="PROSITE" id="PS50118">
    <property type="entry name" value="HMG_BOX_2"/>
    <property type="match status" value="1"/>
</dbReference>
<dbReference type="OrthoDB" id="6247875at2759"/>
<dbReference type="FunFam" id="1.10.30.10:FF:000002">
    <property type="entry name" value="transcription factor Sox-2"/>
    <property type="match status" value="1"/>
</dbReference>
<dbReference type="GO" id="GO:0030182">
    <property type="term" value="P:neuron differentiation"/>
    <property type="evidence" value="ECO:0007669"/>
    <property type="project" value="TreeGrafter"/>
</dbReference>
<feature type="compositionally biased region" description="Low complexity" evidence="5">
    <location>
        <begin position="242"/>
        <end position="251"/>
    </location>
</feature>
<keyword evidence="2 4" id="KW-0238">DNA-binding</keyword>
<accession>A0A6H5GA46</accession>
<evidence type="ECO:0000259" key="6">
    <source>
        <dbReference type="PROSITE" id="PS50118"/>
    </source>
</evidence>
<dbReference type="InterPro" id="IPR050140">
    <property type="entry name" value="SRY-related_HMG-box_TF-like"/>
</dbReference>
<evidence type="ECO:0000256" key="2">
    <source>
        <dbReference type="ARBA" id="ARBA00023125"/>
    </source>
</evidence>
<dbReference type="InterPro" id="IPR036910">
    <property type="entry name" value="HMG_box_dom_sf"/>
</dbReference>
<dbReference type="Pfam" id="PF00505">
    <property type="entry name" value="HMG_box"/>
    <property type="match status" value="1"/>
</dbReference>
<keyword evidence="3 4" id="KW-0539">Nucleus</keyword>
<sequence>MAGHGYGFALQLEPQSPTEAHIKRPMNAFMVWSRIQRRKIALDNPKMHNSEISKRLGAEWKLLTESEKRPFIDEAKRLRAMHMKEHPDYKYRPRRKPKAPGQHTHQMIKAGTTPVQSPNQGFHSFPLPPYFAGNHHTLESLGAAYPPLPPYFGSAFDAVNFSKLVQSQSPGSDSNNGNGNSKGPPSMVSSFYSSLYPQGKSFQPPPPPLSALFQPPPPHFLFGGSASPPVSSPKGDHQPANSTTSTSTTSSLDIENLRRPVSVIY</sequence>
<feature type="compositionally biased region" description="Low complexity" evidence="5">
    <location>
        <begin position="167"/>
        <end position="186"/>
    </location>
</feature>
<dbReference type="EMBL" id="CADCXU010008367">
    <property type="protein sequence ID" value="CAA9999226.1"/>
    <property type="molecule type" value="Genomic_DNA"/>
</dbReference>
<comment type="subcellular location">
    <subcellularLocation>
        <location evidence="1">Nucleus</location>
    </subcellularLocation>
</comment>
<evidence type="ECO:0000313" key="8">
    <source>
        <dbReference type="Proteomes" id="UP000479000"/>
    </source>
</evidence>
<dbReference type="Gene3D" id="1.10.30.10">
    <property type="entry name" value="High mobility group box domain"/>
    <property type="match status" value="1"/>
</dbReference>
<reference evidence="7 8" key="1">
    <citation type="submission" date="2020-02" db="EMBL/GenBank/DDBJ databases">
        <authorList>
            <person name="Ferguson B K."/>
        </authorList>
    </citation>
    <scope>NUCLEOTIDE SEQUENCE [LARGE SCALE GENOMIC DNA]</scope>
</reference>
<dbReference type="Proteomes" id="UP000479000">
    <property type="component" value="Unassembled WGS sequence"/>
</dbReference>
<dbReference type="GO" id="GO:0001228">
    <property type="term" value="F:DNA-binding transcription activator activity, RNA polymerase II-specific"/>
    <property type="evidence" value="ECO:0007669"/>
    <property type="project" value="TreeGrafter"/>
</dbReference>
<protein>
    <recommendedName>
        <fullName evidence="6">HMG box domain-containing protein</fullName>
    </recommendedName>
</protein>
<evidence type="ECO:0000256" key="5">
    <source>
        <dbReference type="SAM" id="MobiDB-lite"/>
    </source>
</evidence>
<keyword evidence="8" id="KW-1185">Reference proteome</keyword>
<proteinExistence type="predicted"/>
<dbReference type="GO" id="GO:0005634">
    <property type="term" value="C:nucleus"/>
    <property type="evidence" value="ECO:0007669"/>
    <property type="project" value="UniProtKB-SubCell"/>
</dbReference>
<dbReference type="InterPro" id="IPR009071">
    <property type="entry name" value="HMG_box_dom"/>
</dbReference>
<feature type="DNA-binding region" description="HMG box" evidence="4">
    <location>
        <begin position="22"/>
        <end position="90"/>
    </location>
</feature>
<organism evidence="7 8">
    <name type="scientific">Nesidiocoris tenuis</name>
    <dbReference type="NCBI Taxonomy" id="355587"/>
    <lineage>
        <taxon>Eukaryota</taxon>
        <taxon>Metazoa</taxon>
        <taxon>Ecdysozoa</taxon>
        <taxon>Arthropoda</taxon>
        <taxon>Hexapoda</taxon>
        <taxon>Insecta</taxon>
        <taxon>Pterygota</taxon>
        <taxon>Neoptera</taxon>
        <taxon>Paraneoptera</taxon>
        <taxon>Hemiptera</taxon>
        <taxon>Heteroptera</taxon>
        <taxon>Panheteroptera</taxon>
        <taxon>Cimicomorpha</taxon>
        <taxon>Miridae</taxon>
        <taxon>Dicyphina</taxon>
        <taxon>Nesidiocoris</taxon>
    </lineage>
</organism>
<evidence type="ECO:0000256" key="1">
    <source>
        <dbReference type="ARBA" id="ARBA00004123"/>
    </source>
</evidence>
<evidence type="ECO:0000313" key="7">
    <source>
        <dbReference type="EMBL" id="CAA9999226.1"/>
    </source>
</evidence>
<dbReference type="PANTHER" id="PTHR10270:SF324">
    <property type="entry name" value="SOX DOMAIN-CONTAINING PROTEIN DICHAETE-RELATED"/>
    <property type="match status" value="1"/>
</dbReference>
<feature type="domain" description="HMG box" evidence="6">
    <location>
        <begin position="22"/>
        <end position="90"/>
    </location>
</feature>
<dbReference type="GO" id="GO:0000122">
    <property type="term" value="P:negative regulation of transcription by RNA polymerase II"/>
    <property type="evidence" value="ECO:0007669"/>
    <property type="project" value="TreeGrafter"/>
</dbReference>
<evidence type="ECO:0000256" key="4">
    <source>
        <dbReference type="PROSITE-ProRule" id="PRU00267"/>
    </source>
</evidence>